<name>A0A8J3L821_9ACTN</name>
<accession>A0A8J3L821</accession>
<protein>
    <submittedName>
        <fullName evidence="2">Uncharacterized protein</fullName>
    </submittedName>
</protein>
<feature type="compositionally biased region" description="Basic and acidic residues" evidence="1">
    <location>
        <begin position="115"/>
        <end position="135"/>
    </location>
</feature>
<evidence type="ECO:0000313" key="3">
    <source>
        <dbReference type="Proteomes" id="UP000630887"/>
    </source>
</evidence>
<reference evidence="2 3" key="1">
    <citation type="submission" date="2021-01" db="EMBL/GenBank/DDBJ databases">
        <title>Whole genome shotgun sequence of Catellatospora coxensis NBRC 107359.</title>
        <authorList>
            <person name="Komaki H."/>
            <person name="Tamura T."/>
        </authorList>
    </citation>
    <scope>NUCLEOTIDE SEQUENCE [LARGE SCALE GENOMIC DNA]</scope>
    <source>
        <strain evidence="2 3">NBRC 107359</strain>
    </source>
</reference>
<feature type="region of interest" description="Disordered" evidence="1">
    <location>
        <begin position="115"/>
        <end position="290"/>
    </location>
</feature>
<dbReference type="Proteomes" id="UP000630887">
    <property type="component" value="Unassembled WGS sequence"/>
</dbReference>
<feature type="compositionally biased region" description="Basic and acidic residues" evidence="1">
    <location>
        <begin position="231"/>
        <end position="240"/>
    </location>
</feature>
<comment type="caution">
    <text evidence="2">The sequence shown here is derived from an EMBL/GenBank/DDBJ whole genome shotgun (WGS) entry which is preliminary data.</text>
</comment>
<feature type="compositionally biased region" description="Low complexity" evidence="1">
    <location>
        <begin position="256"/>
        <end position="266"/>
    </location>
</feature>
<dbReference type="AlphaFoldDB" id="A0A8J3L821"/>
<dbReference type="EMBL" id="BONI01000082">
    <property type="protein sequence ID" value="GIG10191.1"/>
    <property type="molecule type" value="Genomic_DNA"/>
</dbReference>
<evidence type="ECO:0000256" key="1">
    <source>
        <dbReference type="SAM" id="MobiDB-lite"/>
    </source>
</evidence>
<proteinExistence type="predicted"/>
<keyword evidence="3" id="KW-1185">Reference proteome</keyword>
<evidence type="ECO:0000313" key="2">
    <source>
        <dbReference type="EMBL" id="GIG10191.1"/>
    </source>
</evidence>
<gene>
    <name evidence="2" type="ORF">Cco03nite_68910</name>
</gene>
<sequence length="308" mass="33381">MTTPELREENRAYLLPPWQWRPLMRRVEGIPKPLRYVLSVAADYAGQLGTEVKPGIALLSVESESSYEQVKDALRIARKLGLLFLAQRGNRRKGLADEYWLIASPELLERAKVESPEARKLRAEKVRQAHRRDTSKPSPSVTAEAAEDTAVQGLVDPVNAPITGPTGPRSQESVQGHLDPVKAGIQGHSDPLNERLRGLPDPPTSPTKSDLPGKPTTPPDELGVVRPLTLRAREAAEEPRSIPSSMPAEGGSPYDRAALAARLAAARQKHDARANARTGRTPHDPATTGLDRLRAAVDALTTPPATPA</sequence>
<organism evidence="2 3">
    <name type="scientific">Catellatospora coxensis</name>
    <dbReference type="NCBI Taxonomy" id="310354"/>
    <lineage>
        <taxon>Bacteria</taxon>
        <taxon>Bacillati</taxon>
        <taxon>Actinomycetota</taxon>
        <taxon>Actinomycetes</taxon>
        <taxon>Micromonosporales</taxon>
        <taxon>Micromonosporaceae</taxon>
        <taxon>Catellatospora</taxon>
    </lineage>
</organism>
<dbReference type="RefSeq" id="WP_203698034.1">
    <property type="nucleotide sequence ID" value="NZ_BAAALC010000003.1"/>
</dbReference>